<dbReference type="InterPro" id="IPR039421">
    <property type="entry name" value="Type_1_exporter"/>
</dbReference>
<evidence type="ECO:0000256" key="1">
    <source>
        <dbReference type="ARBA" id="ARBA00004651"/>
    </source>
</evidence>
<keyword evidence="7 8" id="KW-0472">Membrane</keyword>
<keyword evidence="3 8" id="KW-0812">Transmembrane</keyword>
<dbReference type="Proteomes" id="UP000036771">
    <property type="component" value="Unassembled WGS sequence"/>
</dbReference>
<dbReference type="SUPFAM" id="SSF90123">
    <property type="entry name" value="ABC transporter transmembrane region"/>
    <property type="match status" value="1"/>
</dbReference>
<comment type="caution">
    <text evidence="11">The sequence shown here is derived from an EMBL/GenBank/DDBJ whole genome shotgun (WGS) entry which is preliminary data.</text>
</comment>
<evidence type="ECO:0000259" key="10">
    <source>
        <dbReference type="PROSITE" id="PS50929"/>
    </source>
</evidence>
<keyword evidence="6 8" id="KW-1133">Transmembrane helix</keyword>
<feature type="domain" description="ABC transporter" evidence="9">
    <location>
        <begin position="312"/>
        <end position="546"/>
    </location>
</feature>
<dbReference type="CDD" id="cd18582">
    <property type="entry name" value="ABC_6TM_ATM1_ABCB7"/>
    <property type="match status" value="1"/>
</dbReference>
<feature type="transmembrane region" description="Helical" evidence="8">
    <location>
        <begin position="27"/>
        <end position="48"/>
    </location>
</feature>
<feature type="transmembrane region" description="Helical" evidence="8">
    <location>
        <begin position="135"/>
        <end position="154"/>
    </location>
</feature>
<dbReference type="CDD" id="cd03253">
    <property type="entry name" value="ABCC_ATM1_transporter"/>
    <property type="match status" value="1"/>
</dbReference>
<evidence type="ECO:0000313" key="12">
    <source>
        <dbReference type="Proteomes" id="UP000036771"/>
    </source>
</evidence>
<dbReference type="InterPro" id="IPR027417">
    <property type="entry name" value="P-loop_NTPase"/>
</dbReference>
<dbReference type="GO" id="GO:0005524">
    <property type="term" value="F:ATP binding"/>
    <property type="evidence" value="ECO:0007669"/>
    <property type="project" value="UniProtKB-KW"/>
</dbReference>
<dbReference type="FunFam" id="3.40.50.300:FF:000186">
    <property type="entry name" value="ATP-binding cassette sub-family B member 7, mitochondrial"/>
    <property type="match status" value="1"/>
</dbReference>
<evidence type="ECO:0000259" key="9">
    <source>
        <dbReference type="PROSITE" id="PS50893"/>
    </source>
</evidence>
<name>A0A0K8MFD6_9PROT</name>
<feature type="transmembrane region" description="Helical" evidence="8">
    <location>
        <begin position="252"/>
        <end position="273"/>
    </location>
</feature>
<evidence type="ECO:0000256" key="2">
    <source>
        <dbReference type="ARBA" id="ARBA00022448"/>
    </source>
</evidence>
<keyword evidence="12" id="KW-1185">Reference proteome</keyword>
<dbReference type="Gene3D" id="1.20.1560.10">
    <property type="entry name" value="ABC transporter type 1, transmembrane domain"/>
    <property type="match status" value="1"/>
</dbReference>
<dbReference type="Gene3D" id="3.40.50.300">
    <property type="entry name" value="P-loop containing nucleotide triphosphate hydrolases"/>
    <property type="match status" value="1"/>
</dbReference>
<dbReference type="GO" id="GO:0005886">
    <property type="term" value="C:plasma membrane"/>
    <property type="evidence" value="ECO:0007669"/>
    <property type="project" value="UniProtKB-SubCell"/>
</dbReference>
<evidence type="ECO:0000256" key="8">
    <source>
        <dbReference type="SAM" id="Phobius"/>
    </source>
</evidence>
<dbReference type="InterPro" id="IPR017871">
    <property type="entry name" value="ABC_transporter-like_CS"/>
</dbReference>
<organism evidence="11 12">
    <name type="scientific">Caedimonas varicaedens</name>
    <dbReference type="NCBI Taxonomy" id="1629334"/>
    <lineage>
        <taxon>Bacteria</taxon>
        <taxon>Pseudomonadati</taxon>
        <taxon>Pseudomonadota</taxon>
        <taxon>Alphaproteobacteria</taxon>
        <taxon>Holosporales</taxon>
        <taxon>Caedimonadaceae</taxon>
        <taxon>Caedimonas</taxon>
    </lineage>
</organism>
<dbReference type="Pfam" id="PF00005">
    <property type="entry name" value="ABC_tran"/>
    <property type="match status" value="1"/>
</dbReference>
<dbReference type="GO" id="GO:0016887">
    <property type="term" value="F:ATP hydrolysis activity"/>
    <property type="evidence" value="ECO:0007669"/>
    <property type="project" value="InterPro"/>
</dbReference>
<keyword evidence="4" id="KW-0547">Nucleotide-binding</keyword>
<evidence type="ECO:0000313" key="11">
    <source>
        <dbReference type="EMBL" id="GAO98933.1"/>
    </source>
</evidence>
<accession>A0A0K8MFD6</accession>
<feature type="transmembrane region" description="Helical" evidence="8">
    <location>
        <begin position="105"/>
        <end position="129"/>
    </location>
</feature>
<evidence type="ECO:0000256" key="7">
    <source>
        <dbReference type="ARBA" id="ARBA00023136"/>
    </source>
</evidence>
<dbReference type="STRING" id="1629334.Cva_01603"/>
<dbReference type="AlphaFoldDB" id="A0A0K8MFD6"/>
<evidence type="ECO:0000256" key="4">
    <source>
        <dbReference type="ARBA" id="ARBA00022741"/>
    </source>
</evidence>
<dbReference type="Pfam" id="PF00664">
    <property type="entry name" value="ABC_membrane"/>
    <property type="match status" value="1"/>
</dbReference>
<dbReference type="PROSITE" id="PS50893">
    <property type="entry name" value="ABC_TRANSPORTER_2"/>
    <property type="match status" value="1"/>
</dbReference>
<feature type="transmembrane region" description="Helical" evidence="8">
    <location>
        <begin position="218"/>
        <end position="240"/>
    </location>
</feature>
<evidence type="ECO:0000256" key="3">
    <source>
        <dbReference type="ARBA" id="ARBA00022692"/>
    </source>
</evidence>
<dbReference type="InterPro" id="IPR036640">
    <property type="entry name" value="ABC1_TM_sf"/>
</dbReference>
<keyword evidence="5 11" id="KW-0067">ATP-binding</keyword>
<dbReference type="GO" id="GO:0006879">
    <property type="term" value="P:intracellular iron ion homeostasis"/>
    <property type="evidence" value="ECO:0007669"/>
    <property type="project" value="TreeGrafter"/>
</dbReference>
<dbReference type="SMART" id="SM00382">
    <property type="entry name" value="AAA"/>
    <property type="match status" value="1"/>
</dbReference>
<reference evidence="11 12" key="1">
    <citation type="submission" date="2015-03" db="EMBL/GenBank/DDBJ databases">
        <title>Caedibacter varicaedens, whole genome shotgun sequence.</title>
        <authorList>
            <person name="Suzuki H."/>
            <person name="Dapper A.L."/>
            <person name="Gibson A.K."/>
            <person name="Jackson C."/>
            <person name="Lee H."/>
            <person name="Pejaver V.R."/>
            <person name="Doak T."/>
            <person name="Lynch M."/>
        </authorList>
    </citation>
    <scope>NUCLEOTIDE SEQUENCE [LARGE SCALE GENOMIC DNA]</scope>
</reference>
<gene>
    <name evidence="11" type="ORF">Cva_01603</name>
</gene>
<dbReference type="PROSITE" id="PS50929">
    <property type="entry name" value="ABC_TM1F"/>
    <property type="match status" value="1"/>
</dbReference>
<feature type="domain" description="ABC transmembrane type-1" evidence="10">
    <location>
        <begin position="1"/>
        <end position="278"/>
    </location>
</feature>
<protein>
    <submittedName>
        <fullName evidence="11">Putative multidrug export ATP-binding/permease protein</fullName>
    </submittedName>
</protein>
<dbReference type="GO" id="GO:0140359">
    <property type="term" value="F:ABC-type transporter activity"/>
    <property type="evidence" value="ECO:0007669"/>
    <property type="project" value="InterPro"/>
</dbReference>
<comment type="subcellular location">
    <subcellularLocation>
        <location evidence="1">Cell membrane</location>
        <topology evidence="1">Multi-pass membrane protein</topology>
    </subcellularLocation>
</comment>
<proteinExistence type="predicted"/>
<dbReference type="SUPFAM" id="SSF52540">
    <property type="entry name" value="P-loop containing nucleoside triphosphate hydrolases"/>
    <property type="match status" value="1"/>
</dbReference>
<dbReference type="PANTHER" id="PTHR24221:SF402">
    <property type="entry name" value="IRON-SULFUR CLUSTERS TRANSPORTER ABCB7, MITOCHONDRIAL"/>
    <property type="match status" value="1"/>
</dbReference>
<keyword evidence="2" id="KW-0813">Transport</keyword>
<dbReference type="OrthoDB" id="5288404at2"/>
<sequence length="555" mass="62530">MLLAICVPLLYKKSVDSLDLELKSSGLLFLPLALILAYGAARIGAQLFGEIKDALFAKVEQRAIRKVALSAFRHLHRLGLRFHLDRKTGALSHIIERGTNGIETLLRFMIINILPTLLEIVLVSLVLWVMYDSRLAIITVITLLAYISFTLLMTEWRTNFVRQMNVNSSQANTKALDSLLNYETVKYFGNEEHEERRYDQSLEQYETAAVKTKMSLSYLNIGQGIIVSLGLIGVMMIAALGVMNKTLTLGDFVLVNTYLIQLYLPLNVLGFAYREIKMALVNMEQMFSLLYEPQEIQDKPQASQLQVTRGEVIFDHVMFGYDANRKILDNVSFTITAGHTVAVVGPSGAGKSTLSRLLFRFYDVREGRIVIDGQDIRDVTQQSLRAAIGMVPQDTVLFNDTIYYNIAYGHPAAIEKEVIQAAKLARIHDFVMSLPEGYKTMVGERGLKLSGGEKQRVAIARTLLKNPKLFIFDEATSALDTTTEKAIQKSLREVSENRSTLMIAHRLSTIIEADEILVLDQGKIRERGTHQQLLLLKGVYAQMWHQQLEEKNSHT</sequence>
<evidence type="ECO:0000256" key="6">
    <source>
        <dbReference type="ARBA" id="ARBA00022989"/>
    </source>
</evidence>
<dbReference type="InterPro" id="IPR003439">
    <property type="entry name" value="ABC_transporter-like_ATP-bd"/>
</dbReference>
<dbReference type="PROSITE" id="PS00211">
    <property type="entry name" value="ABC_TRANSPORTER_1"/>
    <property type="match status" value="1"/>
</dbReference>
<dbReference type="InterPro" id="IPR011527">
    <property type="entry name" value="ABC1_TM_dom"/>
</dbReference>
<dbReference type="PANTHER" id="PTHR24221">
    <property type="entry name" value="ATP-BINDING CASSETTE SUB-FAMILY B"/>
    <property type="match status" value="1"/>
</dbReference>
<dbReference type="InterPro" id="IPR003593">
    <property type="entry name" value="AAA+_ATPase"/>
</dbReference>
<dbReference type="EMBL" id="BBVC01000103">
    <property type="protein sequence ID" value="GAO98933.1"/>
    <property type="molecule type" value="Genomic_DNA"/>
</dbReference>
<evidence type="ECO:0000256" key="5">
    <source>
        <dbReference type="ARBA" id="ARBA00022840"/>
    </source>
</evidence>